<feature type="domain" description="AAA+ ATPase" evidence="15">
    <location>
        <begin position="626"/>
        <end position="777"/>
    </location>
</feature>
<feature type="domain" description="AAA+ ATPase" evidence="15">
    <location>
        <begin position="909"/>
        <end position="1045"/>
    </location>
</feature>
<dbReference type="PANTHER" id="PTHR23077:SF12">
    <property type="entry name" value="PEROXISOMAL ATPASE PEX1"/>
    <property type="match status" value="1"/>
</dbReference>
<dbReference type="Gene3D" id="3.40.50.300">
    <property type="entry name" value="P-loop containing nucleotide triphosphate hydrolases"/>
    <property type="match status" value="2"/>
</dbReference>
<evidence type="ECO:0000313" key="16">
    <source>
        <dbReference type="EMBL" id="CAH1781032.1"/>
    </source>
</evidence>
<dbReference type="SUPFAM" id="SSF50692">
    <property type="entry name" value="ADC-like"/>
    <property type="match status" value="1"/>
</dbReference>
<dbReference type="SUPFAM" id="SSF52540">
    <property type="entry name" value="P-loop containing nucleoside triphosphate hydrolases"/>
    <property type="match status" value="2"/>
</dbReference>
<feature type="region of interest" description="Disordered" evidence="14">
    <location>
        <begin position="195"/>
        <end position="223"/>
    </location>
</feature>
<evidence type="ECO:0000313" key="17">
    <source>
        <dbReference type="Proteomes" id="UP000749559"/>
    </source>
</evidence>
<comment type="subcellular location">
    <subcellularLocation>
        <location evidence="1">Membrane</location>
    </subcellularLocation>
</comment>
<dbReference type="GO" id="GO:0005524">
    <property type="term" value="F:ATP binding"/>
    <property type="evidence" value="ECO:0007669"/>
    <property type="project" value="UniProtKB-KW"/>
</dbReference>
<dbReference type="InterPro" id="IPR003960">
    <property type="entry name" value="ATPase_AAA_CS"/>
</dbReference>
<evidence type="ECO:0000256" key="10">
    <source>
        <dbReference type="ARBA" id="ARBA00023136"/>
    </source>
</evidence>
<evidence type="ECO:0000256" key="13">
    <source>
        <dbReference type="ARBA" id="ARBA00048778"/>
    </source>
</evidence>
<dbReference type="GO" id="GO:0016558">
    <property type="term" value="P:protein import into peroxisome matrix"/>
    <property type="evidence" value="ECO:0007669"/>
    <property type="project" value="TreeGrafter"/>
</dbReference>
<evidence type="ECO:0000256" key="5">
    <source>
        <dbReference type="ARBA" id="ARBA00022737"/>
    </source>
</evidence>
<evidence type="ECO:0000256" key="4">
    <source>
        <dbReference type="ARBA" id="ARBA00022593"/>
    </source>
</evidence>
<dbReference type="Pfam" id="PF09262">
    <property type="entry name" value="PEX-1N"/>
    <property type="match status" value="1"/>
</dbReference>
<keyword evidence="4" id="KW-0962">Peroxisome biogenesis</keyword>
<keyword evidence="9" id="KW-0653">Protein transport</keyword>
<dbReference type="GO" id="GO:0005829">
    <property type="term" value="C:cytosol"/>
    <property type="evidence" value="ECO:0007669"/>
    <property type="project" value="TreeGrafter"/>
</dbReference>
<dbReference type="InterPro" id="IPR050168">
    <property type="entry name" value="AAA_ATPase_domain"/>
</dbReference>
<dbReference type="InterPro" id="IPR003593">
    <property type="entry name" value="AAA+_ATPase"/>
</dbReference>
<keyword evidence="10" id="KW-0472">Membrane</keyword>
<dbReference type="InterPro" id="IPR029067">
    <property type="entry name" value="CDC48_domain_2-like_sf"/>
</dbReference>
<dbReference type="Gene3D" id="2.40.40.20">
    <property type="match status" value="1"/>
</dbReference>
<dbReference type="Gene3D" id="1.10.8.60">
    <property type="match status" value="2"/>
</dbReference>
<dbReference type="PANTHER" id="PTHR23077">
    <property type="entry name" value="AAA-FAMILY ATPASE"/>
    <property type="match status" value="1"/>
</dbReference>
<dbReference type="PROSITE" id="PS00674">
    <property type="entry name" value="AAA"/>
    <property type="match status" value="1"/>
</dbReference>
<dbReference type="FunFam" id="3.40.50.300:FF:001852">
    <property type="entry name" value="Peroxisomal biogenesis factor 1"/>
    <property type="match status" value="1"/>
</dbReference>
<dbReference type="InterPro" id="IPR009010">
    <property type="entry name" value="Asp_de-COase-like_dom_sf"/>
</dbReference>
<dbReference type="GO" id="GO:0016887">
    <property type="term" value="F:ATP hydrolysis activity"/>
    <property type="evidence" value="ECO:0007669"/>
    <property type="project" value="InterPro"/>
</dbReference>
<keyword evidence="7" id="KW-0378">Hydrolase</keyword>
<organism evidence="16 17">
    <name type="scientific">Owenia fusiformis</name>
    <name type="common">Polychaete worm</name>
    <dbReference type="NCBI Taxonomy" id="6347"/>
    <lineage>
        <taxon>Eukaryota</taxon>
        <taxon>Metazoa</taxon>
        <taxon>Spiralia</taxon>
        <taxon>Lophotrochozoa</taxon>
        <taxon>Annelida</taxon>
        <taxon>Polychaeta</taxon>
        <taxon>Sedentaria</taxon>
        <taxon>Canalipalpata</taxon>
        <taxon>Sabellida</taxon>
        <taxon>Oweniida</taxon>
        <taxon>Oweniidae</taxon>
        <taxon>Owenia</taxon>
    </lineage>
</organism>
<dbReference type="Pfam" id="PF17862">
    <property type="entry name" value="AAA_lid_3"/>
    <property type="match status" value="1"/>
</dbReference>
<dbReference type="GO" id="GO:0005778">
    <property type="term" value="C:peroxisomal membrane"/>
    <property type="evidence" value="ECO:0007669"/>
    <property type="project" value="TreeGrafter"/>
</dbReference>
<dbReference type="CDD" id="cd19526">
    <property type="entry name" value="RecA-like_PEX1_r2"/>
    <property type="match status" value="1"/>
</dbReference>
<keyword evidence="8" id="KW-0067">ATP-binding</keyword>
<accession>A0A8S4NIZ5</accession>
<evidence type="ECO:0000256" key="3">
    <source>
        <dbReference type="ARBA" id="ARBA00022448"/>
    </source>
</evidence>
<evidence type="ECO:0000256" key="9">
    <source>
        <dbReference type="ARBA" id="ARBA00022927"/>
    </source>
</evidence>
<evidence type="ECO:0000256" key="11">
    <source>
        <dbReference type="ARBA" id="ARBA00032509"/>
    </source>
</evidence>
<dbReference type="Pfam" id="PF00004">
    <property type="entry name" value="AAA"/>
    <property type="match status" value="2"/>
</dbReference>
<evidence type="ECO:0000259" key="15">
    <source>
        <dbReference type="SMART" id="SM00382"/>
    </source>
</evidence>
<dbReference type="InterPro" id="IPR003959">
    <property type="entry name" value="ATPase_AAA_core"/>
</dbReference>
<keyword evidence="6" id="KW-0547">Nucleotide-binding</keyword>
<dbReference type="InterPro" id="IPR027417">
    <property type="entry name" value="P-loop_NTPase"/>
</dbReference>
<comment type="caution">
    <text evidence="16">The sequence shown here is derived from an EMBL/GenBank/DDBJ whole genome shotgun (WGS) entry which is preliminary data.</text>
</comment>
<evidence type="ECO:0000256" key="8">
    <source>
        <dbReference type="ARBA" id="ARBA00022840"/>
    </source>
</evidence>
<proteinExistence type="inferred from homology"/>
<dbReference type="Proteomes" id="UP000749559">
    <property type="component" value="Unassembled WGS sequence"/>
</dbReference>
<keyword evidence="3" id="KW-0813">Transport</keyword>
<evidence type="ECO:0000256" key="14">
    <source>
        <dbReference type="SAM" id="MobiDB-lite"/>
    </source>
</evidence>
<gene>
    <name evidence="16" type="ORF">OFUS_LOCUS7654</name>
</gene>
<dbReference type="InterPro" id="IPR015342">
    <property type="entry name" value="PEX1-N_C-lobe"/>
</dbReference>
<dbReference type="InterPro" id="IPR041569">
    <property type="entry name" value="AAA_lid_3"/>
</dbReference>
<feature type="compositionally biased region" description="Basic and acidic residues" evidence="14">
    <location>
        <begin position="213"/>
        <end position="223"/>
    </location>
</feature>
<dbReference type="SMART" id="SM00382">
    <property type="entry name" value="AAA"/>
    <property type="match status" value="2"/>
</dbReference>
<protein>
    <recommendedName>
        <fullName evidence="12">Peroxisomal ATPase PEX1</fullName>
    </recommendedName>
    <alternativeName>
        <fullName evidence="11">Peroxin-1</fullName>
    </alternativeName>
</protein>
<evidence type="ECO:0000256" key="2">
    <source>
        <dbReference type="ARBA" id="ARBA00006914"/>
    </source>
</evidence>
<evidence type="ECO:0000256" key="12">
    <source>
        <dbReference type="ARBA" id="ARBA00034532"/>
    </source>
</evidence>
<feature type="compositionally biased region" description="Polar residues" evidence="14">
    <location>
        <begin position="201"/>
        <end position="212"/>
    </location>
</feature>
<keyword evidence="17" id="KW-1185">Reference proteome</keyword>
<comment type="catalytic activity">
    <reaction evidence="13">
        <text>ATP + H2O = ADP + phosphate + H(+)</text>
        <dbReference type="Rhea" id="RHEA:13065"/>
        <dbReference type="ChEBI" id="CHEBI:15377"/>
        <dbReference type="ChEBI" id="CHEBI:15378"/>
        <dbReference type="ChEBI" id="CHEBI:30616"/>
        <dbReference type="ChEBI" id="CHEBI:43474"/>
        <dbReference type="ChEBI" id="CHEBI:456216"/>
    </reaction>
    <physiologicalReaction direction="left-to-right" evidence="13">
        <dbReference type="Rhea" id="RHEA:13066"/>
    </physiologicalReaction>
</comment>
<dbReference type="AlphaFoldDB" id="A0A8S4NIZ5"/>
<name>A0A8S4NIZ5_OWEFU</name>
<evidence type="ECO:0000256" key="1">
    <source>
        <dbReference type="ARBA" id="ARBA00004370"/>
    </source>
</evidence>
<dbReference type="FunFam" id="1.10.8.60:FF:000105">
    <property type="entry name" value="PeRoXisome assembly factor"/>
    <property type="match status" value="1"/>
</dbReference>
<dbReference type="EMBL" id="CAIIXF020000004">
    <property type="protein sequence ID" value="CAH1781032.1"/>
    <property type="molecule type" value="Genomic_DNA"/>
</dbReference>
<dbReference type="Gene3D" id="3.10.330.10">
    <property type="match status" value="1"/>
</dbReference>
<dbReference type="SUPFAM" id="SSF54585">
    <property type="entry name" value="Cdc48 domain 2-like"/>
    <property type="match status" value="1"/>
</dbReference>
<evidence type="ECO:0000256" key="7">
    <source>
        <dbReference type="ARBA" id="ARBA00022801"/>
    </source>
</evidence>
<feature type="region of interest" description="Disordered" evidence="14">
    <location>
        <begin position="389"/>
        <end position="408"/>
    </location>
</feature>
<comment type="similarity">
    <text evidence="2">Belongs to the AAA ATPase family.</text>
</comment>
<sequence>MSCKIGLVEFSGSKNCFASFPNSFANQVNKNKIQVFSLKYGKDRIVYVSGSGTSHDQTNDVIHLNGLFANKLGICSGEKVIVEPISSVKSCHQVYVEPLSVDDWEILEIHQAYIQSHLLDQVRVITQGQILPIWVDKSVCIFVKIGNIEPPGDCVLLETLTEVIVTPKDRRNQIPSSGTPQMKANQIAEMANGNAVGAPTSDIQDTSNQSEFDNYHDKKNENKFNDRQNTTYFNKLFTWASSLIVGKQNEEEVCDERENDDTDYELELLESSDCTIDTVFRVQRLQESDTCKCFSCDNHYDSTFDSCDTTYKSKSQLSYFTPDKESYSNTHTQLCQYVHHPCNVYINLEDLNVDACHESFFASVEKLASPAEVKEIMKTKVDKLKAKNKSGVSDKTLEDPNSDSSVDMETVEEREIVRVVILNNNKESQIKSCSKLKVQNGHVVVHNLLRQKMSLSLGSKLRLQSVSRDPVTLKSLQLSPLFKVPAYFSDEMLKTAFKFWLRNYTNYQSPLVVNQNTFICIDLEKDKPGEFLVKYSTSDVTQVDLEYTLIDPSDLEDCNITVQRKLAALDPILVDLEEIDSTLPDISNQHLGGFSSYITSAYEHIQTCLATQPVVADIFTENHGIQNGCLLITGSKGSGKTSLAKAVCSRLSNWPSLAHVQMVNCKPLKGKRIETLLQLLEKVSNEASWGAPSVILLDDLDHVTAAPSGPEAEVGGEATYFTRVSEILRDLLKSEITGNSKIALIATARSRSSLHGNLMSSRGTHLFQKVVEIKQPNKEERAAVLKAILEQDHQVRDSCIDTLDLQHVAARTEGFTPKDLVTIVIRALHAHWTDKGHVTDDNVSLRSTDFDNALEDFTPVSLRNVSLHTVGELGWSDVGGLHDVRNTLVDTLMLPSKYPQLFAACPLRLRSGLLLYGPPGSGKTLLAGVVAKECGLNFISIKGPELLNKYIGASEQAVRSTFIRAQSAKPCILFFDEFDSLAPRRGHDSTGVTDRVVNQLLTQLDGVEGLEGVCILAATSRPDLIDPALLRPGRLDKCLHCGIPTKDERLEILEALSRKVNLADDVDLDQVNTYCENFTGADLKALLYNAQLESIHDLQREHKIGSTNRGQHNSGYTSEDTSLKQVVEDIITGQSSDGEQITPLKDGSTIQTDSNIVYMEKLEDGPVAVTADVGKSIQDKLKKLQTGVSVEQEESKMAAKEVVAMGTIVNQSCLVAAVKKMSPSVSAQERMKYEMIYSNFTKAKGSASLERGTRSTLA</sequence>
<keyword evidence="5" id="KW-0677">Repeat</keyword>
<reference evidence="16" key="1">
    <citation type="submission" date="2022-03" db="EMBL/GenBank/DDBJ databases">
        <authorList>
            <person name="Martin C."/>
        </authorList>
    </citation>
    <scope>NUCLEOTIDE SEQUENCE</scope>
</reference>
<dbReference type="OrthoDB" id="2187at2759"/>
<evidence type="ECO:0000256" key="6">
    <source>
        <dbReference type="ARBA" id="ARBA00022741"/>
    </source>
</evidence>